<dbReference type="Proteomes" id="UP000276506">
    <property type="component" value="Unassembled WGS sequence"/>
</dbReference>
<accession>A0A427DLR6</accession>
<dbReference type="RefSeq" id="WP_125882620.1">
    <property type="nucleotide sequence ID" value="NZ_RHQL01000023.1"/>
</dbReference>
<reference evidence="1 2" key="1">
    <citation type="submission" date="2018-10" db="EMBL/GenBank/DDBJ databases">
        <title>Transmission dynamics of multidrug resistant bacteria on intensive care unit surfaces.</title>
        <authorList>
            <person name="D'Souza A.W."/>
            <person name="Potter R.F."/>
            <person name="Wallace M."/>
            <person name="Shupe A."/>
            <person name="Patel S."/>
            <person name="Sun S."/>
            <person name="Gul D."/>
            <person name="Kwon J.H."/>
            <person name="Andleeb S."/>
            <person name="Burnham C.-A.D."/>
            <person name="Dantas G."/>
        </authorList>
    </citation>
    <scope>NUCLEOTIDE SEQUENCE [LARGE SCALE GENOMIC DNA]</scope>
    <source>
        <strain evidence="1 2">PX_177</strain>
    </source>
</reference>
<evidence type="ECO:0000313" key="1">
    <source>
        <dbReference type="EMBL" id="RRV04329.1"/>
    </source>
</evidence>
<gene>
    <name evidence="1" type="ORF">EGJ28_22410</name>
</gene>
<organism evidence="1 2">
    <name type="scientific">Stutzerimonas xanthomarina</name>
    <dbReference type="NCBI Taxonomy" id="271420"/>
    <lineage>
        <taxon>Bacteria</taxon>
        <taxon>Pseudomonadati</taxon>
        <taxon>Pseudomonadota</taxon>
        <taxon>Gammaproteobacteria</taxon>
        <taxon>Pseudomonadales</taxon>
        <taxon>Pseudomonadaceae</taxon>
        <taxon>Stutzerimonas</taxon>
    </lineage>
</organism>
<protein>
    <submittedName>
        <fullName evidence="1">Uncharacterized protein</fullName>
    </submittedName>
</protein>
<sequence length="91" mass="10114">MMMHPQTPTRSEIRLVELAAEANAPLSFALVRLVGLARLGWLDGQTLFDQLNRQGMAPEWVRRNLSPAIRLVDPVAGQVVLRCETAVVTLH</sequence>
<dbReference type="AlphaFoldDB" id="A0A427DLR6"/>
<name>A0A427DLR6_9GAMM</name>
<proteinExistence type="predicted"/>
<dbReference type="EMBL" id="RHQL01000023">
    <property type="protein sequence ID" value="RRV04329.1"/>
    <property type="molecule type" value="Genomic_DNA"/>
</dbReference>
<comment type="caution">
    <text evidence="1">The sequence shown here is derived from an EMBL/GenBank/DDBJ whole genome shotgun (WGS) entry which is preliminary data.</text>
</comment>
<evidence type="ECO:0000313" key="2">
    <source>
        <dbReference type="Proteomes" id="UP000276506"/>
    </source>
</evidence>